<dbReference type="Pfam" id="PF00001">
    <property type="entry name" value="7tm_1"/>
    <property type="match status" value="1"/>
</dbReference>
<evidence type="ECO:0000256" key="10">
    <source>
        <dbReference type="RuleBase" id="RU000688"/>
    </source>
</evidence>
<feature type="transmembrane region" description="Helical" evidence="12">
    <location>
        <begin position="81"/>
        <end position="104"/>
    </location>
</feature>
<protein>
    <recommendedName>
        <fullName evidence="13">G-protein coupled receptors family 1 profile domain-containing protein</fullName>
    </recommendedName>
</protein>
<keyword evidence="8 10" id="KW-0675">Receptor</keyword>
<proteinExistence type="inferred from homology"/>
<dbReference type="GO" id="GO:0071880">
    <property type="term" value="P:adenylate cyclase-activating adrenergic receptor signaling pathway"/>
    <property type="evidence" value="ECO:0007669"/>
    <property type="project" value="TreeGrafter"/>
</dbReference>
<keyword evidence="6 12" id="KW-0472">Membrane</keyword>
<dbReference type="PANTHER" id="PTHR24248">
    <property type="entry name" value="ADRENERGIC RECEPTOR-RELATED G-PROTEIN COUPLED RECEPTOR"/>
    <property type="match status" value="1"/>
</dbReference>
<dbReference type="GO" id="GO:0004993">
    <property type="term" value="F:G protein-coupled serotonin receptor activity"/>
    <property type="evidence" value="ECO:0007669"/>
    <property type="project" value="UniProtKB-ARBA"/>
</dbReference>
<dbReference type="PANTHER" id="PTHR24248:SF199">
    <property type="entry name" value="IP13425P-RELATED"/>
    <property type="match status" value="1"/>
</dbReference>
<dbReference type="EMBL" id="RQTK01000866">
    <property type="protein sequence ID" value="RUS74093.1"/>
    <property type="molecule type" value="Genomic_DNA"/>
</dbReference>
<sequence>MSSIPNATDEFPPLPTTDVYTVNVNQIYDTQDVFWSHTGHVLDQRHTTAIRIFSIFGAMVNLFVMAVCMTSKGLMSMRSTYLVISLSLADFLVCAGVMPLTNAMHHIPVQPIICSLWYAFASFACVTSSLNICAISIDRYVFITSPLRYDRKMSQTKLRLLLLAVWLTGAAVSALCFFLTYDVGIPFPWVRNFLHDHKDTRCAPNATTEWELQRNNCTGCHVYLGKEYNLSLIIFILFLPTIVIIVLYSRIYIVVRSQLKAIRRNAHRSFSTTAESPAPVPPAPRPSKLDLRPRSKSEIELRSIHRRSLSYEAAQFISDAFSSRNSFVFGQKVASNFSTKLDALASFITQEKKASFILGIVIGAYVLSWVPFGISVVLEVIYETPGNSKTRE</sequence>
<evidence type="ECO:0000256" key="1">
    <source>
        <dbReference type="ARBA" id="ARBA00004651"/>
    </source>
</evidence>
<comment type="subcellular location">
    <subcellularLocation>
        <location evidence="1">Cell membrane</location>
        <topology evidence="1">Multi-pass membrane protein</topology>
    </subcellularLocation>
</comment>
<keyword evidence="4 12" id="KW-1133">Transmembrane helix</keyword>
<evidence type="ECO:0000256" key="2">
    <source>
        <dbReference type="ARBA" id="ARBA00022475"/>
    </source>
</evidence>
<feature type="transmembrane region" description="Helical" evidence="12">
    <location>
        <begin position="49"/>
        <end position="69"/>
    </location>
</feature>
<organism evidence="14 15">
    <name type="scientific">Elysia chlorotica</name>
    <name type="common">Eastern emerald elysia</name>
    <name type="synonym">Sea slug</name>
    <dbReference type="NCBI Taxonomy" id="188477"/>
    <lineage>
        <taxon>Eukaryota</taxon>
        <taxon>Metazoa</taxon>
        <taxon>Spiralia</taxon>
        <taxon>Lophotrochozoa</taxon>
        <taxon>Mollusca</taxon>
        <taxon>Gastropoda</taxon>
        <taxon>Heterobranchia</taxon>
        <taxon>Euthyneura</taxon>
        <taxon>Panpulmonata</taxon>
        <taxon>Sacoglossa</taxon>
        <taxon>Placobranchoidea</taxon>
        <taxon>Plakobranchidae</taxon>
        <taxon>Elysia</taxon>
    </lineage>
</organism>
<evidence type="ECO:0000313" key="15">
    <source>
        <dbReference type="Proteomes" id="UP000271974"/>
    </source>
</evidence>
<dbReference type="STRING" id="188477.A0A3S1BSV9"/>
<dbReference type="Proteomes" id="UP000271974">
    <property type="component" value="Unassembled WGS sequence"/>
</dbReference>
<feature type="transmembrane region" description="Helical" evidence="12">
    <location>
        <begin position="356"/>
        <end position="382"/>
    </location>
</feature>
<evidence type="ECO:0000256" key="6">
    <source>
        <dbReference type="ARBA" id="ARBA00023136"/>
    </source>
</evidence>
<evidence type="ECO:0000256" key="7">
    <source>
        <dbReference type="ARBA" id="ARBA00023157"/>
    </source>
</evidence>
<keyword evidence="7" id="KW-1015">Disulfide bond</keyword>
<gene>
    <name evidence="14" type="ORF">EGW08_018140</name>
</gene>
<feature type="transmembrane region" description="Helical" evidence="12">
    <location>
        <begin position="116"/>
        <end position="137"/>
    </location>
</feature>
<evidence type="ECO:0000256" key="8">
    <source>
        <dbReference type="ARBA" id="ARBA00023170"/>
    </source>
</evidence>
<evidence type="ECO:0000256" key="5">
    <source>
        <dbReference type="ARBA" id="ARBA00023040"/>
    </source>
</evidence>
<evidence type="ECO:0000313" key="14">
    <source>
        <dbReference type="EMBL" id="RUS74093.1"/>
    </source>
</evidence>
<dbReference type="SUPFAM" id="SSF81321">
    <property type="entry name" value="Family A G protein-coupled receptor-like"/>
    <property type="match status" value="1"/>
</dbReference>
<evidence type="ECO:0000259" key="13">
    <source>
        <dbReference type="PROSITE" id="PS50262"/>
    </source>
</evidence>
<comment type="caution">
    <text evidence="14">The sequence shown here is derived from an EMBL/GenBank/DDBJ whole genome shotgun (WGS) entry which is preliminary data.</text>
</comment>
<dbReference type="AlphaFoldDB" id="A0A3S1BSV9"/>
<dbReference type="GO" id="GO:0005886">
    <property type="term" value="C:plasma membrane"/>
    <property type="evidence" value="ECO:0007669"/>
    <property type="project" value="UniProtKB-SubCell"/>
</dbReference>
<dbReference type="InterPro" id="IPR000276">
    <property type="entry name" value="GPCR_Rhodpsn"/>
</dbReference>
<evidence type="ECO:0000256" key="4">
    <source>
        <dbReference type="ARBA" id="ARBA00022989"/>
    </source>
</evidence>
<feature type="transmembrane region" description="Helical" evidence="12">
    <location>
        <begin position="232"/>
        <end position="255"/>
    </location>
</feature>
<dbReference type="PROSITE" id="PS50262">
    <property type="entry name" value="G_PROTEIN_RECEP_F1_2"/>
    <property type="match status" value="1"/>
</dbReference>
<dbReference type="InterPro" id="IPR017452">
    <property type="entry name" value="GPCR_Rhodpsn_7TM"/>
</dbReference>
<feature type="domain" description="G-protein coupled receptors family 1 profile" evidence="13">
    <location>
        <begin position="60"/>
        <end position="392"/>
    </location>
</feature>
<dbReference type="Gene3D" id="1.20.1070.10">
    <property type="entry name" value="Rhodopsin 7-helix transmembrane proteins"/>
    <property type="match status" value="1"/>
</dbReference>
<dbReference type="PRINTS" id="PR00237">
    <property type="entry name" value="GPCRRHODOPSN"/>
</dbReference>
<feature type="non-terminal residue" evidence="14">
    <location>
        <position position="392"/>
    </location>
</feature>
<evidence type="ECO:0000256" key="12">
    <source>
        <dbReference type="SAM" id="Phobius"/>
    </source>
</evidence>
<dbReference type="GO" id="GO:0043410">
    <property type="term" value="P:positive regulation of MAPK cascade"/>
    <property type="evidence" value="ECO:0007669"/>
    <property type="project" value="TreeGrafter"/>
</dbReference>
<evidence type="ECO:0000256" key="11">
    <source>
        <dbReference type="SAM" id="MobiDB-lite"/>
    </source>
</evidence>
<dbReference type="PROSITE" id="PS00237">
    <property type="entry name" value="G_PROTEIN_RECEP_F1_1"/>
    <property type="match status" value="1"/>
</dbReference>
<keyword evidence="2" id="KW-1003">Cell membrane</keyword>
<feature type="region of interest" description="Disordered" evidence="11">
    <location>
        <begin position="270"/>
        <end position="291"/>
    </location>
</feature>
<accession>A0A3S1BSV9</accession>
<feature type="transmembrane region" description="Helical" evidence="12">
    <location>
        <begin position="158"/>
        <end position="181"/>
    </location>
</feature>
<keyword evidence="15" id="KW-1185">Reference proteome</keyword>
<comment type="similarity">
    <text evidence="10">Belongs to the G-protein coupled receptor 1 family.</text>
</comment>
<evidence type="ECO:0000256" key="3">
    <source>
        <dbReference type="ARBA" id="ARBA00022692"/>
    </source>
</evidence>
<keyword evidence="9 10" id="KW-0807">Transducer</keyword>
<keyword evidence="5 10" id="KW-0297">G-protein coupled receptor</keyword>
<evidence type="ECO:0000256" key="9">
    <source>
        <dbReference type="ARBA" id="ARBA00023224"/>
    </source>
</evidence>
<dbReference type="OrthoDB" id="6147321at2759"/>
<name>A0A3S1BSV9_ELYCH</name>
<keyword evidence="3 10" id="KW-0812">Transmembrane</keyword>
<reference evidence="14 15" key="1">
    <citation type="submission" date="2019-01" db="EMBL/GenBank/DDBJ databases">
        <title>A draft genome assembly of the solar-powered sea slug Elysia chlorotica.</title>
        <authorList>
            <person name="Cai H."/>
            <person name="Li Q."/>
            <person name="Fang X."/>
            <person name="Li J."/>
            <person name="Curtis N.E."/>
            <person name="Altenburger A."/>
            <person name="Shibata T."/>
            <person name="Feng M."/>
            <person name="Maeda T."/>
            <person name="Schwartz J.A."/>
            <person name="Shigenobu S."/>
            <person name="Lundholm N."/>
            <person name="Nishiyama T."/>
            <person name="Yang H."/>
            <person name="Hasebe M."/>
            <person name="Li S."/>
            <person name="Pierce S.K."/>
            <person name="Wang J."/>
        </authorList>
    </citation>
    <scope>NUCLEOTIDE SEQUENCE [LARGE SCALE GENOMIC DNA]</scope>
    <source>
        <strain evidence="14">EC2010</strain>
        <tissue evidence="14">Whole organism of an adult</tissue>
    </source>
</reference>